<evidence type="ECO:0000313" key="2">
    <source>
        <dbReference type="Proteomes" id="UP000016662"/>
    </source>
</evidence>
<sequence length="44" mass="5109">MQIFRRVAPKKQSRCPVSFAGQRLFCGDAAKVHGQYRTKSVWRL</sequence>
<comment type="caution">
    <text evidence="1">The sequence shown here is derived from an EMBL/GenBank/DDBJ whole genome shotgun (WGS) entry which is preliminary data.</text>
</comment>
<gene>
    <name evidence="1" type="ORF">RUMCAL_00653</name>
</gene>
<keyword evidence="2" id="KW-1185">Reference proteome</keyword>
<feature type="non-terminal residue" evidence="1">
    <location>
        <position position="44"/>
    </location>
</feature>
<protein>
    <submittedName>
        <fullName evidence="1">Uncharacterized protein</fullName>
    </submittedName>
</protein>
<dbReference type="STRING" id="411473.RUMCAL_00653"/>
<name>U2MCF0_9FIRM</name>
<dbReference type="Proteomes" id="UP000016662">
    <property type="component" value="Unassembled WGS sequence"/>
</dbReference>
<dbReference type="AlphaFoldDB" id="U2MCF0"/>
<dbReference type="HOGENOM" id="CLU_3226740_0_0_9"/>
<reference evidence="1 2" key="1">
    <citation type="submission" date="2013-07" db="EMBL/GenBank/DDBJ databases">
        <authorList>
            <person name="Weinstock G."/>
            <person name="Sodergren E."/>
            <person name="Wylie T."/>
            <person name="Fulton L."/>
            <person name="Fulton R."/>
            <person name="Fronick C."/>
            <person name="O'Laughlin M."/>
            <person name="Godfrey J."/>
            <person name="Miner T."/>
            <person name="Herter B."/>
            <person name="Appelbaum E."/>
            <person name="Cordes M."/>
            <person name="Lek S."/>
            <person name="Wollam A."/>
            <person name="Pepin K.H."/>
            <person name="Palsikar V.B."/>
            <person name="Mitreva M."/>
            <person name="Wilson R.K."/>
        </authorList>
    </citation>
    <scope>NUCLEOTIDE SEQUENCE [LARGE SCALE GENOMIC DNA]</scope>
    <source>
        <strain evidence="1 2">ATCC 27760</strain>
    </source>
</reference>
<organism evidence="1 2">
    <name type="scientific">Ruminococcus callidus ATCC 27760</name>
    <dbReference type="NCBI Taxonomy" id="411473"/>
    <lineage>
        <taxon>Bacteria</taxon>
        <taxon>Bacillati</taxon>
        <taxon>Bacillota</taxon>
        <taxon>Clostridia</taxon>
        <taxon>Eubacteriales</taxon>
        <taxon>Oscillospiraceae</taxon>
        <taxon>Ruminococcus</taxon>
    </lineage>
</organism>
<evidence type="ECO:0000313" key="1">
    <source>
        <dbReference type="EMBL" id="ERJ96973.1"/>
    </source>
</evidence>
<accession>U2MCF0</accession>
<dbReference type="EMBL" id="AWVF01000078">
    <property type="protein sequence ID" value="ERJ96973.1"/>
    <property type="molecule type" value="Genomic_DNA"/>
</dbReference>
<proteinExistence type="predicted"/>